<evidence type="ECO:0000256" key="5">
    <source>
        <dbReference type="ARBA" id="ARBA00012448"/>
    </source>
</evidence>
<dbReference type="InterPro" id="IPR005311">
    <property type="entry name" value="PBP_dimer"/>
</dbReference>
<organism evidence="17 18">
    <name type="scientific">Cytobacillus spartinae</name>
    <dbReference type="NCBI Taxonomy" id="3299023"/>
    <lineage>
        <taxon>Bacteria</taxon>
        <taxon>Bacillati</taxon>
        <taxon>Bacillota</taxon>
        <taxon>Bacilli</taxon>
        <taxon>Bacillales</taxon>
        <taxon>Bacillaceae</taxon>
        <taxon>Cytobacillus</taxon>
    </lineage>
</organism>
<gene>
    <name evidence="17" type="ORF">ACFYKX_05050</name>
</gene>
<evidence type="ECO:0000256" key="14">
    <source>
        <dbReference type="SAM" id="Phobius"/>
    </source>
</evidence>
<evidence type="ECO:0000256" key="3">
    <source>
        <dbReference type="ARBA" id="ARBA00004752"/>
    </source>
</evidence>
<keyword evidence="18" id="KW-1185">Reference proteome</keyword>
<dbReference type="InterPro" id="IPR001460">
    <property type="entry name" value="PCN-bd_Tpept"/>
</dbReference>
<keyword evidence="8" id="KW-0133">Cell shape</keyword>
<evidence type="ECO:0000256" key="12">
    <source>
        <dbReference type="ARBA" id="ARBA00023316"/>
    </source>
</evidence>
<accession>A0ABW6K717</accession>
<keyword evidence="7 14" id="KW-0812">Transmembrane</keyword>
<evidence type="ECO:0000256" key="11">
    <source>
        <dbReference type="ARBA" id="ARBA00023136"/>
    </source>
</evidence>
<evidence type="ECO:0000259" key="15">
    <source>
        <dbReference type="Pfam" id="PF00905"/>
    </source>
</evidence>
<dbReference type="PANTHER" id="PTHR30627:SF2">
    <property type="entry name" value="PEPTIDOGLYCAN D,D-TRANSPEPTIDASE MRDA"/>
    <property type="match status" value="1"/>
</dbReference>
<evidence type="ECO:0000256" key="7">
    <source>
        <dbReference type="ARBA" id="ARBA00022692"/>
    </source>
</evidence>
<dbReference type="EC" id="3.4.16.4" evidence="5"/>
<dbReference type="Gene3D" id="1.10.10.1230">
    <property type="entry name" value="Penicillin-binding protein, N-terminal non-catalytic domain, head sub-domain"/>
    <property type="match status" value="1"/>
</dbReference>
<evidence type="ECO:0000256" key="8">
    <source>
        <dbReference type="ARBA" id="ARBA00022960"/>
    </source>
</evidence>
<dbReference type="SUPFAM" id="SSF56601">
    <property type="entry name" value="beta-lactamase/transpeptidase-like"/>
    <property type="match status" value="1"/>
</dbReference>
<dbReference type="Pfam" id="PF03717">
    <property type="entry name" value="PBP_dimer"/>
    <property type="match status" value="1"/>
</dbReference>
<evidence type="ECO:0000259" key="16">
    <source>
        <dbReference type="Pfam" id="PF03717"/>
    </source>
</evidence>
<evidence type="ECO:0000256" key="10">
    <source>
        <dbReference type="ARBA" id="ARBA00022989"/>
    </source>
</evidence>
<comment type="pathway">
    <text evidence="3">Cell wall biogenesis; peptidoglycan biosynthesis.</text>
</comment>
<comment type="subcellular location">
    <subcellularLocation>
        <location evidence="2">Cell membrane</location>
    </subcellularLocation>
    <subcellularLocation>
        <location evidence="1">Membrane</location>
        <topology evidence="1">Single-pass membrane protein</topology>
    </subcellularLocation>
</comment>
<evidence type="ECO:0000313" key="18">
    <source>
        <dbReference type="Proteomes" id="UP001601059"/>
    </source>
</evidence>
<keyword evidence="6" id="KW-1003">Cell membrane</keyword>
<keyword evidence="12" id="KW-0961">Cell wall biogenesis/degradation</keyword>
<comment type="catalytic activity">
    <reaction evidence="13">
        <text>Preferential cleavage: (Ac)2-L-Lys-D-Ala-|-D-Ala. Also transpeptidation of peptidyl-alanyl moieties that are N-acyl substituents of D-alanine.</text>
        <dbReference type="EC" id="3.4.16.4"/>
    </reaction>
</comment>
<name>A0ABW6K717_9BACI</name>
<reference evidence="17 18" key="1">
    <citation type="submission" date="2024-08" db="EMBL/GenBank/DDBJ databases">
        <title>Two novel Cytobacillus novel species.</title>
        <authorList>
            <person name="Liu G."/>
        </authorList>
    </citation>
    <scope>NUCLEOTIDE SEQUENCE [LARGE SCALE GENOMIC DNA]</scope>
    <source>
        <strain evidence="17 18">FJAT-54145</strain>
    </source>
</reference>
<sequence>MGNREFQKKQLKNRKWRLNLVFFIVFCLFSLLIIRLGMVQIVFGESYRNEASRLDATLVSLPAPRGKMYDRHGEVIVDNKGVNAVAFSEEPGMKANDKIDVARKLARLISLENEEVKDRELKDYYLAAYPEEARDLLKEKELTLEPKETYKLQIERVPTAVLEKIKSEEKEEAIIYARMTSGYMYEIQIIKSEGLTLEEMAVVSENLGMLPGVEIMTDWNRHYPFGEMLKPVLGSVTTSKQGILEERSNFYLSRGYSRNDRVGKSYLEYQYEELLHPNKGQKKYVTNRSGEVVDEVIVSEGSRGMDLRLSINAQLQKEIETIVEEELMDAKNYPGNSLLDRAFVVMMDPYSGEVYGIVGKMYDAEKKEMLDYSVGTFTSQYEMGSTVKGATVLAGYQTGAIKHNTYFYDAPIYLAQAKPKSSWKNFGNLNDLRALQVSSNVYMFHTVMKMAGVNYSPYGGLPIQDEDFEKLRGIYNQFGLGVPTGIDLPNESRGVLGNPDNPGLLLDFSIGQFDTYTPVQMAQYASAIANGGMRVQPQLLKSVHQPVDAQELGPMIQEKETVILNRILNTKEDIERVQEGFRKVVQESGGTAYTSFKNDVSGKTGTAQTSYYGPNRSKWGQSTFNLTFIGYYPSKNPQVAFSVVVPWASNDKYPVNKLIANRAVEAFVKHEEMRAMPIPTELEGEVIEASEVVEDEVSEVSAE</sequence>
<comment type="caution">
    <text evidence="17">The sequence shown here is derived from an EMBL/GenBank/DDBJ whole genome shotgun (WGS) entry which is preliminary data.</text>
</comment>
<protein>
    <recommendedName>
        <fullName evidence="5">serine-type D-Ala-D-Ala carboxypeptidase</fullName>
        <ecNumber evidence="5">3.4.16.4</ecNumber>
    </recommendedName>
</protein>
<evidence type="ECO:0000256" key="1">
    <source>
        <dbReference type="ARBA" id="ARBA00004167"/>
    </source>
</evidence>
<dbReference type="Pfam" id="PF00905">
    <property type="entry name" value="Transpeptidase"/>
    <property type="match status" value="1"/>
</dbReference>
<feature type="domain" description="Penicillin-binding protein dimerisation" evidence="16">
    <location>
        <begin position="61"/>
        <end position="295"/>
    </location>
</feature>
<keyword evidence="9" id="KW-0573">Peptidoglycan synthesis</keyword>
<keyword evidence="11 14" id="KW-0472">Membrane</keyword>
<dbReference type="InterPro" id="IPR036138">
    <property type="entry name" value="PBP_dimer_sf"/>
</dbReference>
<evidence type="ECO:0000256" key="13">
    <source>
        <dbReference type="ARBA" id="ARBA00034000"/>
    </source>
</evidence>
<feature type="domain" description="Penicillin-binding protein transpeptidase" evidence="15">
    <location>
        <begin position="343"/>
        <end position="663"/>
    </location>
</feature>
<feature type="transmembrane region" description="Helical" evidence="14">
    <location>
        <begin position="20"/>
        <end position="43"/>
    </location>
</feature>
<dbReference type="InterPro" id="IPR012338">
    <property type="entry name" value="Beta-lactam/transpept-like"/>
</dbReference>
<dbReference type="PANTHER" id="PTHR30627">
    <property type="entry name" value="PEPTIDOGLYCAN D,D-TRANSPEPTIDASE"/>
    <property type="match status" value="1"/>
</dbReference>
<evidence type="ECO:0000256" key="4">
    <source>
        <dbReference type="ARBA" id="ARBA00007171"/>
    </source>
</evidence>
<dbReference type="SUPFAM" id="SSF56519">
    <property type="entry name" value="Penicillin binding protein dimerisation domain"/>
    <property type="match status" value="1"/>
</dbReference>
<keyword evidence="10 14" id="KW-1133">Transmembrane helix</keyword>
<evidence type="ECO:0000256" key="6">
    <source>
        <dbReference type="ARBA" id="ARBA00022475"/>
    </source>
</evidence>
<dbReference type="Gene3D" id="3.40.710.10">
    <property type="entry name" value="DD-peptidase/beta-lactamase superfamily"/>
    <property type="match status" value="1"/>
</dbReference>
<comment type="similarity">
    <text evidence="4">Belongs to the transpeptidase family.</text>
</comment>
<evidence type="ECO:0000256" key="9">
    <source>
        <dbReference type="ARBA" id="ARBA00022984"/>
    </source>
</evidence>
<evidence type="ECO:0000313" key="17">
    <source>
        <dbReference type="EMBL" id="MFE8699989.1"/>
    </source>
</evidence>
<dbReference type="EMBL" id="JBIACK010000001">
    <property type="protein sequence ID" value="MFE8699989.1"/>
    <property type="molecule type" value="Genomic_DNA"/>
</dbReference>
<dbReference type="InterPro" id="IPR050515">
    <property type="entry name" value="Beta-lactam/transpept"/>
</dbReference>
<dbReference type="RefSeq" id="WP_389358658.1">
    <property type="nucleotide sequence ID" value="NZ_JBIACK010000001.1"/>
</dbReference>
<evidence type="ECO:0000256" key="2">
    <source>
        <dbReference type="ARBA" id="ARBA00004236"/>
    </source>
</evidence>
<proteinExistence type="inferred from homology"/>
<dbReference type="Gene3D" id="3.90.1310.10">
    <property type="entry name" value="Penicillin-binding protein 2a (Domain 2)"/>
    <property type="match status" value="1"/>
</dbReference>
<dbReference type="Proteomes" id="UP001601059">
    <property type="component" value="Unassembled WGS sequence"/>
</dbReference>